<evidence type="ECO:0000313" key="2">
    <source>
        <dbReference type="Proteomes" id="UP000031938"/>
    </source>
</evidence>
<name>A0A0C2VA04_9BACL</name>
<gene>
    <name evidence="1" type="ORF">KP78_21460</name>
</gene>
<sequence length="46" mass="5564">MRYHKLSTELLLEAYQKAINLRLSRDFIFILNEELVARNIKLKNMI</sequence>
<comment type="caution">
    <text evidence="1">The sequence shown here is derived from an EMBL/GenBank/DDBJ whole genome shotgun (WGS) entry which is preliminary data.</text>
</comment>
<dbReference type="Gene3D" id="1.10.287.1100">
    <property type="entry name" value="Sporulation inhibitor A"/>
    <property type="match status" value="1"/>
</dbReference>
<dbReference type="AlphaFoldDB" id="A0A0C2VA04"/>
<proteinExistence type="predicted"/>
<accession>A0A0C2VA04</accession>
<reference evidence="1 2" key="1">
    <citation type="submission" date="2015-01" db="EMBL/GenBank/DDBJ databases">
        <title>Genome sequencing of Jeotgalibacillus soli.</title>
        <authorList>
            <person name="Goh K.M."/>
            <person name="Chan K.-G."/>
            <person name="Yaakop A.S."/>
            <person name="Ee R."/>
            <person name="Gan H.M."/>
            <person name="Chan C.S."/>
        </authorList>
    </citation>
    <scope>NUCLEOTIDE SEQUENCE [LARGE SCALE GENOMIC DNA]</scope>
    <source>
        <strain evidence="1 2">P9</strain>
    </source>
</reference>
<dbReference type="InterPro" id="IPR036916">
    <property type="entry name" value="Sda_sf"/>
</dbReference>
<dbReference type="SUPFAM" id="SSF100985">
    <property type="entry name" value="Sporulation inhibitor Sda"/>
    <property type="match status" value="1"/>
</dbReference>
<dbReference type="Proteomes" id="UP000031938">
    <property type="component" value="Unassembled WGS sequence"/>
</dbReference>
<dbReference type="RefSeq" id="WP_084219947.1">
    <property type="nucleotide sequence ID" value="NZ_JXRP01000017.1"/>
</dbReference>
<dbReference type="Pfam" id="PF08970">
    <property type="entry name" value="Sda"/>
    <property type="match status" value="1"/>
</dbReference>
<keyword evidence="2" id="KW-1185">Reference proteome</keyword>
<protein>
    <recommendedName>
        <fullName evidence="3">Sporulation protein</fullName>
    </recommendedName>
</protein>
<dbReference type="EMBL" id="JXRP01000017">
    <property type="protein sequence ID" value="KIL45797.1"/>
    <property type="molecule type" value="Genomic_DNA"/>
</dbReference>
<organism evidence="1 2">
    <name type="scientific">Jeotgalibacillus soli</name>
    <dbReference type="NCBI Taxonomy" id="889306"/>
    <lineage>
        <taxon>Bacteria</taxon>
        <taxon>Bacillati</taxon>
        <taxon>Bacillota</taxon>
        <taxon>Bacilli</taxon>
        <taxon>Bacillales</taxon>
        <taxon>Caryophanaceae</taxon>
        <taxon>Jeotgalibacillus</taxon>
    </lineage>
</organism>
<evidence type="ECO:0000313" key="1">
    <source>
        <dbReference type="EMBL" id="KIL45797.1"/>
    </source>
</evidence>
<dbReference type="OrthoDB" id="2933732at2"/>
<dbReference type="PATRIC" id="fig|889306.3.peg.2161"/>
<dbReference type="STRING" id="889306.KP78_21460"/>
<dbReference type="InterPro" id="IPR015064">
    <property type="entry name" value="Sda"/>
</dbReference>
<evidence type="ECO:0008006" key="3">
    <source>
        <dbReference type="Google" id="ProtNLM"/>
    </source>
</evidence>